<organism evidence="13 14">
    <name type="scientific">Nocardioides panaciterrulae</name>
    <dbReference type="NCBI Taxonomy" id="661492"/>
    <lineage>
        <taxon>Bacteria</taxon>
        <taxon>Bacillati</taxon>
        <taxon>Actinomycetota</taxon>
        <taxon>Actinomycetes</taxon>
        <taxon>Propionibacteriales</taxon>
        <taxon>Nocardioidaceae</taxon>
        <taxon>Nocardioides</taxon>
    </lineage>
</organism>
<dbReference type="AlphaFoldDB" id="A0A7Y9JAG6"/>
<dbReference type="EC" id="2.7.13.3" evidence="2"/>
<keyword evidence="8" id="KW-0902">Two-component regulatory system</keyword>
<keyword evidence="7" id="KW-0067">ATP-binding</keyword>
<evidence type="ECO:0000256" key="6">
    <source>
        <dbReference type="ARBA" id="ARBA00022777"/>
    </source>
</evidence>
<dbReference type="Gene3D" id="3.30.565.10">
    <property type="entry name" value="Histidine kinase-like ATPase, C-terminal domain"/>
    <property type="match status" value="1"/>
</dbReference>
<evidence type="ECO:0000256" key="9">
    <source>
        <dbReference type="SAM" id="Phobius"/>
    </source>
</evidence>
<dbReference type="SUPFAM" id="SSF55874">
    <property type="entry name" value="ATPase domain of HSP90 chaperone/DNA topoisomerase II/histidine kinase"/>
    <property type="match status" value="1"/>
</dbReference>
<keyword evidence="9" id="KW-0472">Membrane</keyword>
<sequence length="389" mass="40640">MTTRLGLPQGRPLLLDGAVALVVAALTVDRVLIGWDTTTDIAGSPAWTVPLLLVPAAALLWRRTRPVACVVGATAPFALHAALTGHGAEGLLAVVPVNVALYSLGAYGSWRQLVVGTLATTGLVAVHDLNDPGISSDGQLSVMAYLFWQLVLVATVLLGVAVGAVRRARRSRVTEAEAEARRREAVASERAKIARELHDVVTHNVNVVVMQAMAANGVLDSDPTRVRAPLEAIESSGREALAEMRRMLGVLREEDDALLTPQPGVGDIPRLAESLRGAGLQVSCQVDEAVGELPDGMGMVLFRIAQEALTNAMKHARGAAAEVAVRRTPSAVELEVVNGPGLPEPAQSGAGHGLVGMTERAALFGGRVETGPTVLGGFRVCAMLPLEPA</sequence>
<evidence type="ECO:0000256" key="4">
    <source>
        <dbReference type="ARBA" id="ARBA00022679"/>
    </source>
</evidence>
<dbReference type="InterPro" id="IPR036890">
    <property type="entry name" value="HATPase_C_sf"/>
</dbReference>
<proteinExistence type="predicted"/>
<feature type="domain" description="Histidine kinase/HSP90-like ATPase" evidence="10">
    <location>
        <begin position="301"/>
        <end position="387"/>
    </location>
</feature>
<evidence type="ECO:0000259" key="10">
    <source>
        <dbReference type="Pfam" id="PF02518"/>
    </source>
</evidence>
<reference evidence="13 14" key="1">
    <citation type="submission" date="2020-07" db="EMBL/GenBank/DDBJ databases">
        <title>Sequencing the genomes of 1000 actinobacteria strains.</title>
        <authorList>
            <person name="Klenk H.-P."/>
        </authorList>
    </citation>
    <scope>NUCLEOTIDE SEQUENCE [LARGE SCALE GENOMIC DNA]</scope>
    <source>
        <strain evidence="13 14">DSM 21350</strain>
    </source>
</reference>
<evidence type="ECO:0000256" key="3">
    <source>
        <dbReference type="ARBA" id="ARBA00022553"/>
    </source>
</evidence>
<dbReference type="InterPro" id="IPR011712">
    <property type="entry name" value="Sig_transdc_His_kin_sub3_dim/P"/>
</dbReference>
<dbReference type="CDD" id="cd16917">
    <property type="entry name" value="HATPase_UhpB-NarQ-NarX-like"/>
    <property type="match status" value="1"/>
</dbReference>
<evidence type="ECO:0000259" key="11">
    <source>
        <dbReference type="Pfam" id="PF07730"/>
    </source>
</evidence>
<dbReference type="InterPro" id="IPR050482">
    <property type="entry name" value="Sensor_HK_TwoCompSys"/>
</dbReference>
<comment type="caution">
    <text evidence="13">The sequence shown here is derived from an EMBL/GenBank/DDBJ whole genome shotgun (WGS) entry which is preliminary data.</text>
</comment>
<evidence type="ECO:0000256" key="5">
    <source>
        <dbReference type="ARBA" id="ARBA00022741"/>
    </source>
</evidence>
<feature type="domain" description="Signal transduction histidine kinase subgroup 3 dimerisation and phosphoacceptor" evidence="11">
    <location>
        <begin position="189"/>
        <end position="255"/>
    </location>
</feature>
<dbReference type="InterPro" id="IPR003594">
    <property type="entry name" value="HATPase_dom"/>
</dbReference>
<comment type="catalytic activity">
    <reaction evidence="1">
        <text>ATP + protein L-histidine = ADP + protein N-phospho-L-histidine.</text>
        <dbReference type="EC" id="2.7.13.3"/>
    </reaction>
</comment>
<keyword evidence="9" id="KW-1133">Transmembrane helix</keyword>
<keyword evidence="9" id="KW-0812">Transmembrane</keyword>
<feature type="transmembrane region" description="Helical" evidence="9">
    <location>
        <begin position="67"/>
        <end position="88"/>
    </location>
</feature>
<keyword evidence="5" id="KW-0547">Nucleotide-binding</keyword>
<keyword evidence="6 13" id="KW-0418">Kinase</keyword>
<gene>
    <name evidence="13" type="ORF">BJZ21_001174</name>
</gene>
<dbReference type="EMBL" id="JACCBG010000001">
    <property type="protein sequence ID" value="NYD41091.1"/>
    <property type="molecule type" value="Genomic_DNA"/>
</dbReference>
<dbReference type="GO" id="GO:0005524">
    <property type="term" value="F:ATP binding"/>
    <property type="evidence" value="ECO:0007669"/>
    <property type="project" value="UniProtKB-KW"/>
</dbReference>
<feature type="transmembrane region" description="Helical" evidence="9">
    <location>
        <begin position="12"/>
        <end position="35"/>
    </location>
</feature>
<dbReference type="PANTHER" id="PTHR24421">
    <property type="entry name" value="NITRATE/NITRITE SENSOR PROTEIN NARX-RELATED"/>
    <property type="match status" value="1"/>
</dbReference>
<dbReference type="InterPro" id="IPR055558">
    <property type="entry name" value="DUF7134"/>
</dbReference>
<dbReference type="PANTHER" id="PTHR24421:SF10">
    <property type="entry name" value="NITRATE_NITRITE SENSOR PROTEIN NARQ"/>
    <property type="match status" value="1"/>
</dbReference>
<dbReference type="Pfam" id="PF07730">
    <property type="entry name" value="HisKA_3"/>
    <property type="match status" value="1"/>
</dbReference>
<dbReference type="Pfam" id="PF02518">
    <property type="entry name" value="HATPase_c"/>
    <property type="match status" value="1"/>
</dbReference>
<keyword evidence="3" id="KW-0597">Phosphoprotein</keyword>
<feature type="transmembrane region" description="Helical" evidence="9">
    <location>
        <begin position="41"/>
        <end position="60"/>
    </location>
</feature>
<dbReference type="GO" id="GO:0046983">
    <property type="term" value="F:protein dimerization activity"/>
    <property type="evidence" value="ECO:0007669"/>
    <property type="project" value="InterPro"/>
</dbReference>
<dbReference type="Pfam" id="PF23539">
    <property type="entry name" value="DUF7134"/>
    <property type="match status" value="1"/>
</dbReference>
<dbReference type="Gene3D" id="1.20.5.1930">
    <property type="match status" value="1"/>
</dbReference>
<evidence type="ECO:0000313" key="13">
    <source>
        <dbReference type="EMBL" id="NYD41091.1"/>
    </source>
</evidence>
<accession>A0A7Y9JAG6</accession>
<evidence type="ECO:0000256" key="8">
    <source>
        <dbReference type="ARBA" id="ARBA00023012"/>
    </source>
</evidence>
<name>A0A7Y9JAG6_9ACTN</name>
<keyword evidence="4" id="KW-0808">Transferase</keyword>
<feature type="domain" description="DUF7134" evidence="12">
    <location>
        <begin position="9"/>
        <end position="170"/>
    </location>
</feature>
<evidence type="ECO:0000313" key="14">
    <source>
        <dbReference type="Proteomes" id="UP000535511"/>
    </source>
</evidence>
<feature type="transmembrane region" description="Helical" evidence="9">
    <location>
        <begin position="145"/>
        <end position="165"/>
    </location>
</feature>
<protein>
    <recommendedName>
        <fullName evidence="2">histidine kinase</fullName>
        <ecNumber evidence="2">2.7.13.3</ecNumber>
    </recommendedName>
</protein>
<keyword evidence="14" id="KW-1185">Reference proteome</keyword>
<dbReference type="GO" id="GO:0016020">
    <property type="term" value="C:membrane"/>
    <property type="evidence" value="ECO:0007669"/>
    <property type="project" value="InterPro"/>
</dbReference>
<dbReference type="Proteomes" id="UP000535511">
    <property type="component" value="Unassembled WGS sequence"/>
</dbReference>
<evidence type="ECO:0000259" key="12">
    <source>
        <dbReference type="Pfam" id="PF23539"/>
    </source>
</evidence>
<evidence type="ECO:0000256" key="1">
    <source>
        <dbReference type="ARBA" id="ARBA00000085"/>
    </source>
</evidence>
<dbReference type="RefSeq" id="WP_179662885.1">
    <property type="nucleotide sequence ID" value="NZ_JACCBG010000001.1"/>
</dbReference>
<dbReference type="GO" id="GO:0000155">
    <property type="term" value="F:phosphorelay sensor kinase activity"/>
    <property type="evidence" value="ECO:0007669"/>
    <property type="project" value="InterPro"/>
</dbReference>
<evidence type="ECO:0000256" key="7">
    <source>
        <dbReference type="ARBA" id="ARBA00022840"/>
    </source>
</evidence>
<evidence type="ECO:0000256" key="2">
    <source>
        <dbReference type="ARBA" id="ARBA00012438"/>
    </source>
</evidence>